<evidence type="ECO:0000256" key="1">
    <source>
        <dbReference type="ARBA" id="ARBA00010617"/>
    </source>
</evidence>
<dbReference type="EMBL" id="GBRH01226285">
    <property type="protein sequence ID" value="JAD71610.1"/>
    <property type="molecule type" value="Transcribed_RNA"/>
</dbReference>
<evidence type="ECO:0000313" key="5">
    <source>
        <dbReference type="EMBL" id="JAD71610.1"/>
    </source>
</evidence>
<dbReference type="PANTHER" id="PTHR24296">
    <property type="entry name" value="CYTOCHROME P450"/>
    <property type="match status" value="1"/>
</dbReference>
<keyword evidence="3" id="KW-0560">Oxidoreductase</keyword>
<evidence type="ECO:0000256" key="2">
    <source>
        <dbReference type="ARBA" id="ARBA00022723"/>
    </source>
</evidence>
<dbReference type="GO" id="GO:0016705">
    <property type="term" value="F:oxidoreductase activity, acting on paired donors, with incorporation or reduction of molecular oxygen"/>
    <property type="evidence" value="ECO:0007669"/>
    <property type="project" value="InterPro"/>
</dbReference>
<dbReference type="GO" id="GO:0004497">
    <property type="term" value="F:monooxygenase activity"/>
    <property type="evidence" value="ECO:0007669"/>
    <property type="project" value="InterPro"/>
</dbReference>
<reference evidence="5" key="1">
    <citation type="submission" date="2014-09" db="EMBL/GenBank/DDBJ databases">
        <authorList>
            <person name="Magalhaes I.L.F."/>
            <person name="Oliveira U."/>
            <person name="Santos F.R."/>
            <person name="Vidigal T.H.D.A."/>
            <person name="Brescovit A.D."/>
            <person name="Santos A.J."/>
        </authorList>
    </citation>
    <scope>NUCLEOTIDE SEQUENCE</scope>
    <source>
        <tissue evidence="5">Shoot tissue taken approximately 20 cm above the soil surface</tissue>
    </source>
</reference>
<comment type="similarity">
    <text evidence="1">Belongs to the cytochrome P450 family.</text>
</comment>
<organism evidence="5">
    <name type="scientific">Arundo donax</name>
    <name type="common">Giant reed</name>
    <name type="synonym">Donax arundinaceus</name>
    <dbReference type="NCBI Taxonomy" id="35708"/>
    <lineage>
        <taxon>Eukaryota</taxon>
        <taxon>Viridiplantae</taxon>
        <taxon>Streptophyta</taxon>
        <taxon>Embryophyta</taxon>
        <taxon>Tracheophyta</taxon>
        <taxon>Spermatophyta</taxon>
        <taxon>Magnoliopsida</taxon>
        <taxon>Liliopsida</taxon>
        <taxon>Poales</taxon>
        <taxon>Poaceae</taxon>
        <taxon>PACMAD clade</taxon>
        <taxon>Arundinoideae</taxon>
        <taxon>Arundineae</taxon>
        <taxon>Arundo</taxon>
    </lineage>
</organism>
<evidence type="ECO:0000256" key="3">
    <source>
        <dbReference type="ARBA" id="ARBA00023002"/>
    </source>
</evidence>
<sequence length="98" mass="11511">MGRMEYLWGEDAKVFRPERWLDENGEFQQESPFKFTAFQAGPRICLGMDFAYRQMKILAALLLRFFVFSLRDERASVKYRATITLLIEQGLHLTATAR</sequence>
<dbReference type="InterPro" id="IPR036396">
    <property type="entry name" value="Cyt_P450_sf"/>
</dbReference>
<proteinExistence type="inferred from homology"/>
<protein>
    <submittedName>
        <fullName evidence="5">Uncharacterized protein</fullName>
    </submittedName>
</protein>
<keyword evidence="2" id="KW-0479">Metal-binding</keyword>
<dbReference type="InterPro" id="IPR001128">
    <property type="entry name" value="Cyt_P450"/>
</dbReference>
<dbReference type="Gene3D" id="1.10.630.10">
    <property type="entry name" value="Cytochrome P450"/>
    <property type="match status" value="1"/>
</dbReference>
<name>A0A0A9CE37_ARUDO</name>
<dbReference type="AlphaFoldDB" id="A0A0A9CE37"/>
<dbReference type="SUPFAM" id="SSF48264">
    <property type="entry name" value="Cytochrome P450"/>
    <property type="match status" value="1"/>
</dbReference>
<keyword evidence="4" id="KW-0408">Iron</keyword>
<reference evidence="5" key="2">
    <citation type="journal article" date="2015" name="Data Brief">
        <title>Shoot transcriptome of the giant reed, Arundo donax.</title>
        <authorList>
            <person name="Barrero R.A."/>
            <person name="Guerrero F.D."/>
            <person name="Moolhuijzen P."/>
            <person name="Goolsby J.A."/>
            <person name="Tidwell J."/>
            <person name="Bellgard S.E."/>
            <person name="Bellgard M.I."/>
        </authorList>
    </citation>
    <scope>NUCLEOTIDE SEQUENCE</scope>
    <source>
        <tissue evidence="5">Shoot tissue taken approximately 20 cm above the soil surface</tissue>
    </source>
</reference>
<dbReference type="Pfam" id="PF00067">
    <property type="entry name" value="p450"/>
    <property type="match status" value="1"/>
</dbReference>
<evidence type="ECO:0000256" key="4">
    <source>
        <dbReference type="ARBA" id="ARBA00023004"/>
    </source>
</evidence>
<dbReference type="GO" id="GO:0020037">
    <property type="term" value="F:heme binding"/>
    <property type="evidence" value="ECO:0007669"/>
    <property type="project" value="InterPro"/>
</dbReference>
<accession>A0A0A9CE37</accession>
<dbReference type="GO" id="GO:0005506">
    <property type="term" value="F:iron ion binding"/>
    <property type="evidence" value="ECO:0007669"/>
    <property type="project" value="InterPro"/>
</dbReference>